<comment type="similarity">
    <text evidence="4 11">Belongs to the mannonate dehydratase family.</text>
</comment>
<evidence type="ECO:0000256" key="5">
    <source>
        <dbReference type="ARBA" id="ARBA00012927"/>
    </source>
</evidence>
<reference evidence="12 13" key="1">
    <citation type="submission" date="2023-07" db="EMBL/GenBank/DDBJ databases">
        <title>Sorghum-associated microbial communities from plants grown in Nebraska, USA.</title>
        <authorList>
            <person name="Schachtman D."/>
        </authorList>
    </citation>
    <scope>NUCLEOTIDE SEQUENCE [LARGE SCALE GENOMIC DNA]</scope>
    <source>
        <strain evidence="12 13">BE190</strain>
    </source>
</reference>
<gene>
    <name evidence="11" type="primary">uxuA</name>
    <name evidence="12" type="ORF">J2X05_002631</name>
</gene>
<comment type="function">
    <text evidence="2 11">Catalyzes the dehydration of D-mannonate.</text>
</comment>
<dbReference type="PANTHER" id="PTHR30387">
    <property type="entry name" value="MANNONATE DEHYDRATASE"/>
    <property type="match status" value="1"/>
</dbReference>
<dbReference type="Proteomes" id="UP001253595">
    <property type="component" value="Unassembled WGS sequence"/>
</dbReference>
<dbReference type="HAMAP" id="MF_00106">
    <property type="entry name" value="UxuA"/>
    <property type="match status" value="1"/>
</dbReference>
<dbReference type="NCBIfam" id="TIGR00695">
    <property type="entry name" value="uxuA"/>
    <property type="match status" value="1"/>
</dbReference>
<evidence type="ECO:0000313" key="12">
    <source>
        <dbReference type="EMBL" id="MDR7090607.1"/>
    </source>
</evidence>
<dbReference type="InterPro" id="IPR036237">
    <property type="entry name" value="Xyl_isomerase-like_sf"/>
</dbReference>
<dbReference type="NCBIfam" id="NF003027">
    <property type="entry name" value="PRK03906.1"/>
    <property type="match status" value="1"/>
</dbReference>
<dbReference type="PANTHER" id="PTHR30387:SF2">
    <property type="entry name" value="MANNONATE DEHYDRATASE"/>
    <property type="match status" value="1"/>
</dbReference>
<sequence length="395" mass="43747">MIETWRWFDLKDPVTLPKVAQAGATGIVSSLIEVATGDEWPLDKILARKNIIESFGLKWAVIESIPVHNDIKTRTGNYAHYIENYKKSLVNAGKAGVKVVCYNFMPVIDWTRTNLDYHLENTGSALRFDMVDFVAYDVFILQRNNAAQNYSPELVAEAEAYFKSMSNAQVALLEKNIIAGLPGGEGSYTRASIRAAISEFIALGEDGLRNNLWQFLKEVIPSAEAAGVNMCIHPDDPPFSLFGLPRVVSTRHDVKLILDGVPSPANGLTLCAGSFGARADNDLVGMVKEFGPRIYFTHLRNVTREENGSFYEAEHLGGDNDMVGLIDALLAEEQRRKLNGVANYEIPMRPDHGHLLLEEADQPNVKPGYSYLGRMKGLAELRGVIHALTQVRARS</sequence>
<dbReference type="RefSeq" id="WP_310073065.1">
    <property type="nucleotide sequence ID" value="NZ_JAVDVX010000004.1"/>
</dbReference>
<evidence type="ECO:0000256" key="6">
    <source>
        <dbReference type="ARBA" id="ARBA00016339"/>
    </source>
</evidence>
<evidence type="ECO:0000313" key="13">
    <source>
        <dbReference type="Proteomes" id="UP001253595"/>
    </source>
</evidence>
<evidence type="ECO:0000256" key="10">
    <source>
        <dbReference type="ARBA" id="ARBA00033474"/>
    </source>
</evidence>
<name>A0ABU1UZR4_9GAMM</name>
<dbReference type="SUPFAM" id="SSF51658">
    <property type="entry name" value="Xylose isomerase-like"/>
    <property type="match status" value="1"/>
</dbReference>
<evidence type="ECO:0000256" key="2">
    <source>
        <dbReference type="ARBA" id="ARBA00002713"/>
    </source>
</evidence>
<dbReference type="InterPro" id="IPR004628">
    <property type="entry name" value="Man_deHydtase"/>
</dbReference>
<keyword evidence="8 11" id="KW-0464">Manganese</keyword>
<comment type="caution">
    <text evidence="12">The sequence shown here is derived from an EMBL/GenBank/DDBJ whole genome shotgun (WGS) entry which is preliminary data.</text>
</comment>
<keyword evidence="7 11" id="KW-0408">Iron</keyword>
<evidence type="ECO:0000256" key="8">
    <source>
        <dbReference type="ARBA" id="ARBA00023211"/>
    </source>
</evidence>
<organism evidence="12 13">
    <name type="scientific">Cellvibrio fibrivorans</name>
    <dbReference type="NCBI Taxonomy" id="126350"/>
    <lineage>
        <taxon>Bacteria</taxon>
        <taxon>Pseudomonadati</taxon>
        <taxon>Pseudomonadota</taxon>
        <taxon>Gammaproteobacteria</taxon>
        <taxon>Cellvibrionales</taxon>
        <taxon>Cellvibrionaceae</taxon>
        <taxon>Cellvibrio</taxon>
    </lineage>
</organism>
<keyword evidence="9 11" id="KW-0456">Lyase</keyword>
<dbReference type="EC" id="4.2.1.8" evidence="5 11"/>
<evidence type="ECO:0000256" key="4">
    <source>
        <dbReference type="ARBA" id="ARBA00007389"/>
    </source>
</evidence>
<dbReference type="PIRSF" id="PIRSF016049">
    <property type="entry name" value="Man_dehyd"/>
    <property type="match status" value="1"/>
</dbReference>
<comment type="pathway">
    <text evidence="3 11">Carbohydrate metabolism; pentose and glucuronate interconversion.</text>
</comment>
<comment type="cofactor">
    <cofactor evidence="11">
        <name>Fe(2+)</name>
        <dbReference type="ChEBI" id="CHEBI:29033"/>
    </cofactor>
    <cofactor evidence="11">
        <name>Mn(2+)</name>
        <dbReference type="ChEBI" id="CHEBI:29035"/>
    </cofactor>
</comment>
<dbReference type="GO" id="GO:0008927">
    <property type="term" value="F:mannonate dehydratase activity"/>
    <property type="evidence" value="ECO:0007669"/>
    <property type="project" value="UniProtKB-EC"/>
</dbReference>
<evidence type="ECO:0000256" key="11">
    <source>
        <dbReference type="HAMAP-Rule" id="MF_00106"/>
    </source>
</evidence>
<evidence type="ECO:0000256" key="3">
    <source>
        <dbReference type="ARBA" id="ARBA00004892"/>
    </source>
</evidence>
<dbReference type="Pfam" id="PF03786">
    <property type="entry name" value="UxuA"/>
    <property type="match status" value="1"/>
</dbReference>
<dbReference type="Gene3D" id="3.20.20.150">
    <property type="entry name" value="Divalent-metal-dependent TIM barrel enzymes"/>
    <property type="match status" value="1"/>
</dbReference>
<proteinExistence type="inferred from homology"/>
<keyword evidence="13" id="KW-1185">Reference proteome</keyword>
<evidence type="ECO:0000256" key="9">
    <source>
        <dbReference type="ARBA" id="ARBA00023239"/>
    </source>
</evidence>
<protein>
    <recommendedName>
        <fullName evidence="6 11">Mannonate dehydratase</fullName>
        <ecNumber evidence="5 11">4.2.1.8</ecNumber>
    </recommendedName>
    <alternativeName>
        <fullName evidence="10 11">D-mannonate hydro-lyase</fullName>
    </alternativeName>
</protein>
<dbReference type="EMBL" id="JAVDVX010000004">
    <property type="protein sequence ID" value="MDR7090607.1"/>
    <property type="molecule type" value="Genomic_DNA"/>
</dbReference>
<evidence type="ECO:0000256" key="1">
    <source>
        <dbReference type="ARBA" id="ARBA00001794"/>
    </source>
</evidence>
<evidence type="ECO:0000256" key="7">
    <source>
        <dbReference type="ARBA" id="ARBA00023004"/>
    </source>
</evidence>
<accession>A0ABU1UZR4</accession>
<comment type="catalytic activity">
    <reaction evidence="1 11">
        <text>D-mannonate = 2-dehydro-3-deoxy-D-gluconate + H2O</text>
        <dbReference type="Rhea" id="RHEA:20097"/>
        <dbReference type="ChEBI" id="CHEBI:15377"/>
        <dbReference type="ChEBI" id="CHEBI:17767"/>
        <dbReference type="ChEBI" id="CHEBI:57990"/>
        <dbReference type="EC" id="4.2.1.8"/>
    </reaction>
</comment>